<dbReference type="Gene3D" id="1.20.930.10">
    <property type="entry name" value="Conserved domain common to transcription factors TFIIS, elongin A, CRSP70"/>
    <property type="match status" value="1"/>
</dbReference>
<protein>
    <submittedName>
        <fullName evidence="4">IIS transcription factor</fullName>
    </submittedName>
</protein>
<evidence type="ECO:0000313" key="4">
    <source>
        <dbReference type="EMBL" id="KAK1375020.1"/>
    </source>
</evidence>
<dbReference type="PANTHER" id="PTHR47350:SF4">
    <property type="entry name" value="PROTEIN IWS1 HOMOLOG 1"/>
    <property type="match status" value="1"/>
</dbReference>
<comment type="caution">
    <text evidence="4">The sequence shown here is derived from an EMBL/GenBank/DDBJ whole genome shotgun (WGS) entry which is preliminary data.</text>
</comment>
<dbReference type="Proteomes" id="UP001237642">
    <property type="component" value="Unassembled WGS sequence"/>
</dbReference>
<dbReference type="InterPro" id="IPR035441">
    <property type="entry name" value="TFIIS/LEDGF_dom_sf"/>
</dbReference>
<dbReference type="AlphaFoldDB" id="A0AAD8HXD8"/>
<dbReference type="Pfam" id="PF08711">
    <property type="entry name" value="Med26"/>
    <property type="match status" value="1"/>
</dbReference>
<dbReference type="InterPro" id="IPR017923">
    <property type="entry name" value="TFIIS_N"/>
</dbReference>
<sequence>MRFNKDLYLDENAEPSMYSDGGGRRRRDRSPTPVLLSSGREASYRNRLVKSASDMEVKEMWHTVAGGDSEDDREVAKMVDTAYRYGSDTKHQSPGDAPQEEEVAEITNLFNRGKKKKKREKTAAEIALLVEEVMAELEFVAEEDALLNLESKPAINKLMKLPFLTEVLSKKQLQHEFLDHGILAVLKSWLEPLPDGSLPNINIRAAILKILTDFAIDLEQDERKEQLKKSGLGKVIMFLSRSEEETTSNRRIAKELVDNWSRSIFNKSTRFADMRNFDDERILFQGASAKRSMNKAAGVHSRDDDLDVAKFSQESEFGKQSTRQKTSRPEAMPLDFVVRPPSKIDPDLIRARAKHVVQDQYRLKMNKKLEQLKGPKRKQLQAAKISVEGRTMVKYL</sequence>
<organism evidence="4 5">
    <name type="scientific">Heracleum sosnowskyi</name>
    <dbReference type="NCBI Taxonomy" id="360622"/>
    <lineage>
        <taxon>Eukaryota</taxon>
        <taxon>Viridiplantae</taxon>
        <taxon>Streptophyta</taxon>
        <taxon>Embryophyta</taxon>
        <taxon>Tracheophyta</taxon>
        <taxon>Spermatophyta</taxon>
        <taxon>Magnoliopsida</taxon>
        <taxon>eudicotyledons</taxon>
        <taxon>Gunneridae</taxon>
        <taxon>Pentapetalae</taxon>
        <taxon>asterids</taxon>
        <taxon>campanulids</taxon>
        <taxon>Apiales</taxon>
        <taxon>Apiaceae</taxon>
        <taxon>Apioideae</taxon>
        <taxon>apioid superclade</taxon>
        <taxon>Tordylieae</taxon>
        <taxon>Tordyliinae</taxon>
        <taxon>Heracleum</taxon>
    </lineage>
</organism>
<dbReference type="PANTHER" id="PTHR47350">
    <property type="entry name" value="PROTEIN IWS1 HOMOLOG 1"/>
    <property type="match status" value="1"/>
</dbReference>
<reference evidence="4" key="2">
    <citation type="submission" date="2023-05" db="EMBL/GenBank/DDBJ databases">
        <authorList>
            <person name="Schelkunov M.I."/>
        </authorList>
    </citation>
    <scope>NUCLEOTIDE SEQUENCE</scope>
    <source>
        <strain evidence="4">Hsosn_3</strain>
        <tissue evidence="4">Leaf</tissue>
    </source>
</reference>
<accession>A0AAD8HXD8</accession>
<evidence type="ECO:0000256" key="1">
    <source>
        <dbReference type="PROSITE-ProRule" id="PRU00649"/>
    </source>
</evidence>
<dbReference type="PROSITE" id="PS51319">
    <property type="entry name" value="TFIIS_N"/>
    <property type="match status" value="1"/>
</dbReference>
<evidence type="ECO:0000313" key="5">
    <source>
        <dbReference type="Proteomes" id="UP001237642"/>
    </source>
</evidence>
<feature type="domain" description="TFIIS N-terminal" evidence="3">
    <location>
        <begin position="184"/>
        <end position="267"/>
    </location>
</feature>
<reference evidence="4" key="1">
    <citation type="submission" date="2023-02" db="EMBL/GenBank/DDBJ databases">
        <title>Genome of toxic invasive species Heracleum sosnowskyi carries increased number of genes despite the absence of recent whole-genome duplications.</title>
        <authorList>
            <person name="Schelkunov M."/>
            <person name="Shtratnikova V."/>
            <person name="Makarenko M."/>
            <person name="Klepikova A."/>
            <person name="Omelchenko D."/>
            <person name="Novikova G."/>
            <person name="Obukhova E."/>
            <person name="Bogdanov V."/>
            <person name="Penin A."/>
            <person name="Logacheva M."/>
        </authorList>
    </citation>
    <scope>NUCLEOTIDE SEQUENCE</scope>
    <source>
        <strain evidence="4">Hsosn_3</strain>
        <tissue evidence="4">Leaf</tissue>
    </source>
</reference>
<keyword evidence="1" id="KW-0539">Nucleus</keyword>
<evidence type="ECO:0000259" key="3">
    <source>
        <dbReference type="PROSITE" id="PS51319"/>
    </source>
</evidence>
<comment type="subcellular location">
    <subcellularLocation>
        <location evidence="1">Nucleus</location>
    </subcellularLocation>
</comment>
<proteinExistence type="predicted"/>
<feature type="region of interest" description="Disordered" evidence="2">
    <location>
        <begin position="1"/>
        <end position="41"/>
    </location>
</feature>
<evidence type="ECO:0000256" key="2">
    <source>
        <dbReference type="SAM" id="MobiDB-lite"/>
    </source>
</evidence>
<keyword evidence="5" id="KW-1185">Reference proteome</keyword>
<gene>
    <name evidence="4" type="ORF">POM88_031213</name>
</gene>
<dbReference type="GO" id="GO:0009742">
    <property type="term" value="P:brassinosteroid mediated signaling pathway"/>
    <property type="evidence" value="ECO:0007669"/>
    <property type="project" value="InterPro"/>
</dbReference>
<dbReference type="InterPro" id="IPR044204">
    <property type="entry name" value="IWS1/2"/>
</dbReference>
<dbReference type="GO" id="GO:0005634">
    <property type="term" value="C:nucleus"/>
    <property type="evidence" value="ECO:0007669"/>
    <property type="project" value="UniProtKB-SubCell"/>
</dbReference>
<dbReference type="GO" id="GO:0032784">
    <property type="term" value="P:regulation of DNA-templated transcription elongation"/>
    <property type="evidence" value="ECO:0007669"/>
    <property type="project" value="InterPro"/>
</dbReference>
<name>A0AAD8HXD8_9APIA</name>
<dbReference type="EMBL" id="JAUIZM010000007">
    <property type="protein sequence ID" value="KAK1375020.1"/>
    <property type="molecule type" value="Genomic_DNA"/>
</dbReference>